<dbReference type="InterPro" id="IPR011008">
    <property type="entry name" value="Dimeric_a/b-barrel"/>
</dbReference>
<name>A0ABM8YCH5_9BACI</name>
<evidence type="ECO:0000313" key="3">
    <source>
        <dbReference type="Proteomes" id="UP000789423"/>
    </source>
</evidence>
<dbReference type="SUPFAM" id="SSF54909">
    <property type="entry name" value="Dimeric alpha+beta barrel"/>
    <property type="match status" value="2"/>
</dbReference>
<accession>A0ABM8YCH5</accession>
<protein>
    <recommendedName>
        <fullName evidence="1">DUF4937 domain-containing protein</fullName>
    </recommendedName>
</protein>
<dbReference type="EMBL" id="CAKJTI010000012">
    <property type="protein sequence ID" value="CAG9613411.1"/>
    <property type="molecule type" value="Genomic_DNA"/>
</dbReference>
<organism evidence="2 3">
    <name type="scientific">Bacillus rhizoplanae</name>
    <dbReference type="NCBI Taxonomy" id="2880966"/>
    <lineage>
        <taxon>Bacteria</taxon>
        <taxon>Bacillati</taxon>
        <taxon>Bacillota</taxon>
        <taxon>Bacilli</taxon>
        <taxon>Bacillales</taxon>
        <taxon>Bacillaceae</taxon>
        <taxon>Bacillus</taxon>
    </lineage>
</organism>
<reference evidence="2 3" key="1">
    <citation type="submission" date="2021-10" db="EMBL/GenBank/DDBJ databases">
        <authorList>
            <person name="Criscuolo A."/>
        </authorList>
    </citation>
    <scope>NUCLEOTIDE SEQUENCE [LARGE SCALE GENOMIC DNA]</scope>
    <source>
        <strain evidence="3">CIP 111899</strain>
    </source>
</reference>
<dbReference type="Pfam" id="PF16291">
    <property type="entry name" value="DUF4937"/>
    <property type="match status" value="1"/>
</dbReference>
<dbReference type="Proteomes" id="UP000789423">
    <property type="component" value="Unassembled WGS sequence"/>
</dbReference>
<dbReference type="Gene3D" id="3.30.70.100">
    <property type="match status" value="1"/>
</dbReference>
<evidence type="ECO:0000259" key="1">
    <source>
        <dbReference type="Pfam" id="PF16291"/>
    </source>
</evidence>
<dbReference type="InterPro" id="IPR032555">
    <property type="entry name" value="DUF4937"/>
</dbReference>
<proteinExistence type="predicted"/>
<keyword evidence="3" id="KW-1185">Reference proteome</keyword>
<gene>
    <name evidence="2" type="ORF">BACCIP111899_02626</name>
</gene>
<evidence type="ECO:0000313" key="2">
    <source>
        <dbReference type="EMBL" id="CAG9613411.1"/>
    </source>
</evidence>
<sequence length="210" mass="24046">MLIKSIICQIDEERKEAFSAAQEQWGELKELEGFHGQIGGWNESEAYIVGCWENMKMYQSFMNETHDTIFHSSNQKSTYTSCETELYQSLFDITDTSFVEALEHSSFLRVAICDVEQGNEKQFLHMQETVWNPGMARTEGMMGGVVGRSLSSNRYIVLSLWKDSAAHQQYVKEVFPQLHHIANPSEQVLRIEGEQITLVSSWSVLPIHCV</sequence>
<comment type="caution">
    <text evidence="2">The sequence shown here is derived from an EMBL/GenBank/DDBJ whole genome shotgun (WGS) entry which is preliminary data.</text>
</comment>
<dbReference type="RefSeq" id="WP_230575483.1">
    <property type="nucleotide sequence ID" value="NZ_CAKJTI010000012.1"/>
</dbReference>
<feature type="domain" description="DUF4937" evidence="1">
    <location>
        <begin position="2"/>
        <end position="87"/>
    </location>
</feature>